<dbReference type="AlphaFoldDB" id="A4INX0"/>
<proteinExistence type="predicted"/>
<reference evidence="1 2" key="1">
    <citation type="journal article" date="2007" name="Proc. Natl. Acad. Sci. U.S.A.">
        <title>Genome and proteome of long-chain alkane degrading Geobacillus thermodenitrificans NG80-2 isolated from a deep-subsurface oil reservoir.</title>
        <authorList>
            <person name="Feng L."/>
            <person name="Wang W."/>
            <person name="Cheng J."/>
            <person name="Ren Y."/>
            <person name="Zhao G."/>
            <person name="Gao C."/>
            <person name="Tang Y."/>
            <person name="Liu X."/>
            <person name="Han W."/>
            <person name="Peng X."/>
            <person name="Liu R."/>
            <person name="Wang L."/>
        </authorList>
    </citation>
    <scope>NUCLEOTIDE SEQUENCE [LARGE SCALE GENOMIC DNA]</scope>
    <source>
        <strain evidence="1 2">NG80-2</strain>
    </source>
</reference>
<evidence type="ECO:0000313" key="1">
    <source>
        <dbReference type="EMBL" id="ABO67024.1"/>
    </source>
</evidence>
<organism evidence="1 2">
    <name type="scientific">Geobacillus thermodenitrificans (strain NG80-2)</name>
    <dbReference type="NCBI Taxonomy" id="420246"/>
    <lineage>
        <taxon>Bacteria</taxon>
        <taxon>Bacillati</taxon>
        <taxon>Bacillota</taxon>
        <taxon>Bacilli</taxon>
        <taxon>Bacillales</taxon>
        <taxon>Anoxybacillaceae</taxon>
        <taxon>Geobacillus</taxon>
    </lineage>
</organism>
<dbReference type="HOGENOM" id="CLU_1935043_0_0_9"/>
<evidence type="ECO:0000313" key="2">
    <source>
        <dbReference type="Proteomes" id="UP000001578"/>
    </source>
</evidence>
<sequence>MEPTFDKQRMGRRENAYRLYSPGAKRAAGDVLTTKQAQKEWIKTSVEMKKRSARTKRQTTCAPTAMKAVDLIAHETGGSISKSHEELVLPIRLVEEMNVHPNDPSSLCVRIRKGASLVSTKHLFLAHRNE</sequence>
<dbReference type="KEGG" id="gtn:GTNG_1660"/>
<protein>
    <submittedName>
        <fullName evidence="1">Uncharacterized protein</fullName>
    </submittedName>
</protein>
<accession>A4INX0</accession>
<dbReference type="EMBL" id="CP000557">
    <property type="protein sequence ID" value="ABO67024.1"/>
    <property type="molecule type" value="Genomic_DNA"/>
</dbReference>
<gene>
    <name evidence="1" type="ordered locus">GTNG_1660</name>
</gene>
<dbReference type="Proteomes" id="UP000001578">
    <property type="component" value="Chromosome"/>
</dbReference>
<name>A4INX0_GEOTN</name>